<keyword evidence="3" id="KW-0808">Transferase</keyword>
<dbReference type="GO" id="GO:0003964">
    <property type="term" value="F:RNA-directed DNA polymerase activity"/>
    <property type="evidence" value="ECO:0007669"/>
    <property type="project" value="UniProtKB-KW"/>
</dbReference>
<dbReference type="GO" id="GO:0004523">
    <property type="term" value="F:RNA-DNA hybrid ribonuclease activity"/>
    <property type="evidence" value="ECO:0007669"/>
    <property type="project" value="InterPro"/>
</dbReference>
<dbReference type="SUPFAM" id="SSF53098">
    <property type="entry name" value="Ribonuclease H-like"/>
    <property type="match status" value="1"/>
</dbReference>
<dbReference type="InterPro" id="IPR036397">
    <property type="entry name" value="RNaseH_sf"/>
</dbReference>
<dbReference type="GO" id="GO:0003676">
    <property type="term" value="F:nucleic acid binding"/>
    <property type="evidence" value="ECO:0007669"/>
    <property type="project" value="InterPro"/>
</dbReference>
<keyword evidence="4" id="KW-1185">Reference proteome</keyword>
<dbReference type="InterPro" id="IPR043502">
    <property type="entry name" value="DNA/RNA_pol_sf"/>
</dbReference>
<feature type="domain" description="RNase H type-1" evidence="2">
    <location>
        <begin position="1144"/>
        <end position="1286"/>
    </location>
</feature>
<sequence>MQGMKMDMYTRLLSALRDPPDVLCLQEVHAWTPAYAEAFHAVGYSVAASRFHPADPVTGRFSGGVVTLIHRERLHAVEVIPSTPTRPPPFDDVMVLVTDDGASLQSVYGIANCYWPPECLDNSDPIHEMMAYYEHHQMDIVVGDLNARHWRWCPSCEVQLSSEAHETLRDNAFPRGKWLEASISGSSWRIANDRRVFTRPITLGARAVAAADRVDQGTSPDVAICSRHLTTKFAVLNSENGEACLGPTRRGVSHPVWSIVDLYALSDHWPVVLSVDSCLRPFTPVPKRCPAYLFTQVEDWVPLRAKWTEMDPQVRLRGDSLSAVFGRWEGLKASTLRLVPQRPRASSFHPALRLVAPELKLSYQCALAAIKERDAGALAHIRCFRENYKEILEEERNAYYCHLVYGRRSVDWTREVWKNFSPPTDLPPGLACPRTGVPLSLRAQANALAVFFRAKHQRSTSPATQKYLSECLAAIAQLSVPTVMQHLPVTLAEVAGAVRRLRRSQAPDPSGLIPVFLAELPPEGLELLRQVFDVSLQRSQLPHKWRYAQVIPIYKGAPKPRTDLSSYRPVAVTALECRVMEHIIRDRLLHALHHAKQPLHPLQFGFRPGLSAETAMAHIVSSLVEQGRLRFSGPTGPLGSPENHKARHCTLCVAVDFTDAFCRVMPEVVELVLRQRGAPQELIQWVVAFLKGRRMQVFIAGRFSKSHGYEVGCPQGSVLGPLLWALAMEGLLTQLDTLRKLLDQHKLPGYVQLEALRTQSSLSSYLKGQNLLRERLLQHSAALRFADGEQEHFVDPLLPRNAYAAPMLGFAAYADDLTFWVSGVTPASTLAAAQETLSVISRWGAQMGIEVSPKTQGMWVTSRHSSAKYPTRPVRLPLTVDRSITIAPLPVTGAPTPPLSILGVLVDPRLTFSDHAEQVVALCSERLTQLETASPSMGPGIARMIILSLVGSRLRYCLGGFWATAAQRVHHLLEQAWAHMAKIITGTIFNPRREVMLAEAGLRPLDYYAKAQILRLSIVLSVASATGSRCAVPQKNLLLLPPNTPKDLPLYMGHHLVLQQEYLVKASHCWRDSHFEWLQARPDAVLSSRALFDDTPLSRVISALSRVRFWMDLQYDDGRRMVKSKTTPVQLAAFNARQLQRSSPDVGVTLWTDGSVIGSEESGGAYLLYHSTEGPVLHGSLSLGPACSYSVERAALFGGLTATAEWLATQPEEVQRLPLRIATDSLAVLEALRAGPFHQRDAEGAQIWATFAALPSAEIRLVFVFSHVGGEGQNPTVDSLARAACSEQATIPRWLGDVGRFCLNGLKEEYDVVTDSIRGSVGITGPSRDISSLRLRPREHRDLLRLRVGACPLAGGFSHVVERCIRCGAPIGRESMAKADPRIQSAVRHMFACPVFLATKEGQERQVTVVDLWKKPVLAVLWAVRFCHHRLVRRLDGVPYT</sequence>
<evidence type="ECO:0000313" key="4">
    <source>
        <dbReference type="Proteomes" id="UP000515908"/>
    </source>
</evidence>
<gene>
    <name evidence="3" type="ORF">ADEAN_001007900</name>
</gene>
<organism evidence="3 4">
    <name type="scientific">Angomonas deanei</name>
    <dbReference type="NCBI Taxonomy" id="59799"/>
    <lineage>
        <taxon>Eukaryota</taxon>
        <taxon>Discoba</taxon>
        <taxon>Euglenozoa</taxon>
        <taxon>Kinetoplastea</taxon>
        <taxon>Metakinetoplastina</taxon>
        <taxon>Trypanosomatida</taxon>
        <taxon>Trypanosomatidae</taxon>
        <taxon>Strigomonadinae</taxon>
        <taxon>Angomonas</taxon>
    </lineage>
</organism>
<evidence type="ECO:0000313" key="3">
    <source>
        <dbReference type="EMBL" id="CAD2222535.1"/>
    </source>
</evidence>
<keyword evidence="3" id="KW-0695">RNA-directed DNA polymerase</keyword>
<proteinExistence type="predicted"/>
<dbReference type="EMBL" id="LR877171">
    <property type="protein sequence ID" value="CAD2222535.1"/>
    <property type="molecule type" value="Genomic_DNA"/>
</dbReference>
<dbReference type="PROSITE" id="PS50879">
    <property type="entry name" value="RNASE_H_1"/>
    <property type="match status" value="1"/>
</dbReference>
<dbReference type="InterPro" id="IPR002156">
    <property type="entry name" value="RNaseH_domain"/>
</dbReference>
<protein>
    <submittedName>
        <fullName evidence="3">Reverse transcriptase (RNA-dependent DNA polymerase), putative</fullName>
    </submittedName>
</protein>
<name>A0A7G2CSJ9_9TRYP</name>
<dbReference type="Proteomes" id="UP000515908">
    <property type="component" value="Chromosome 27"/>
</dbReference>
<dbReference type="InterPro" id="IPR000477">
    <property type="entry name" value="RT_dom"/>
</dbReference>
<dbReference type="Gene3D" id="3.60.10.10">
    <property type="entry name" value="Endonuclease/exonuclease/phosphatase"/>
    <property type="match status" value="1"/>
</dbReference>
<evidence type="ECO:0000259" key="1">
    <source>
        <dbReference type="PROSITE" id="PS50878"/>
    </source>
</evidence>
<dbReference type="PROSITE" id="PS50878">
    <property type="entry name" value="RT_POL"/>
    <property type="match status" value="1"/>
</dbReference>
<dbReference type="PANTHER" id="PTHR19446">
    <property type="entry name" value="REVERSE TRANSCRIPTASES"/>
    <property type="match status" value="1"/>
</dbReference>
<dbReference type="InterPro" id="IPR012337">
    <property type="entry name" value="RNaseH-like_sf"/>
</dbReference>
<dbReference type="VEuPathDB" id="TriTrypDB:ADEAN_001007900"/>
<evidence type="ECO:0000259" key="2">
    <source>
        <dbReference type="PROSITE" id="PS50879"/>
    </source>
</evidence>
<keyword evidence="3" id="KW-0548">Nucleotidyltransferase</keyword>
<dbReference type="SUPFAM" id="SSF56672">
    <property type="entry name" value="DNA/RNA polymerases"/>
    <property type="match status" value="1"/>
</dbReference>
<reference evidence="3 4" key="1">
    <citation type="submission" date="2020-08" db="EMBL/GenBank/DDBJ databases">
        <authorList>
            <person name="Newling K."/>
            <person name="Davey J."/>
            <person name="Forrester S."/>
        </authorList>
    </citation>
    <scope>NUCLEOTIDE SEQUENCE [LARGE SCALE GENOMIC DNA]</scope>
    <source>
        <strain evidence="4">Crithidia deanei Carvalho (ATCC PRA-265)</strain>
    </source>
</reference>
<dbReference type="Gene3D" id="3.30.420.10">
    <property type="entry name" value="Ribonuclease H-like superfamily/Ribonuclease H"/>
    <property type="match status" value="1"/>
</dbReference>
<dbReference type="InterPro" id="IPR036691">
    <property type="entry name" value="Endo/exonu/phosph_ase_sf"/>
</dbReference>
<dbReference type="Pfam" id="PF00078">
    <property type="entry name" value="RVT_1"/>
    <property type="match status" value="1"/>
</dbReference>
<feature type="domain" description="Reverse transcriptase" evidence="1">
    <location>
        <begin position="534"/>
        <end position="906"/>
    </location>
</feature>
<dbReference type="SUPFAM" id="SSF56219">
    <property type="entry name" value="DNase I-like"/>
    <property type="match status" value="1"/>
</dbReference>
<accession>A0A7G2CSJ9</accession>